<feature type="compositionally biased region" description="Basic and acidic residues" evidence="8">
    <location>
        <begin position="400"/>
        <end position="413"/>
    </location>
</feature>
<dbReference type="GO" id="GO:0005654">
    <property type="term" value="C:nucleoplasm"/>
    <property type="evidence" value="ECO:0007669"/>
    <property type="project" value="UniProtKB-SubCell"/>
</dbReference>
<dbReference type="PANTHER" id="PTHR13316">
    <property type="entry name" value="ZINC FINGER, CCHC DOMAIN CONTAINING 8"/>
    <property type="match status" value="1"/>
</dbReference>
<dbReference type="PROSITE" id="PS50158">
    <property type="entry name" value="ZF_CCHC"/>
    <property type="match status" value="1"/>
</dbReference>
<comment type="similarity">
    <text evidence="2">Belongs to the ZCCHC8 family.</text>
</comment>
<reference evidence="10 11" key="1">
    <citation type="submission" date="2024-01" db="EMBL/GenBank/DDBJ databases">
        <title>The complete chloroplast genome sequence of Lithospermum erythrorhizon: insights into the phylogenetic relationship among Boraginaceae species and the maternal lineages of purple gromwells.</title>
        <authorList>
            <person name="Okada T."/>
            <person name="Watanabe K."/>
        </authorList>
    </citation>
    <scope>NUCLEOTIDE SEQUENCE [LARGE SCALE GENOMIC DNA]</scope>
</reference>
<evidence type="ECO:0000256" key="7">
    <source>
        <dbReference type="PROSITE-ProRule" id="PRU00047"/>
    </source>
</evidence>
<feature type="region of interest" description="Disordered" evidence="8">
    <location>
        <begin position="396"/>
        <end position="531"/>
    </location>
</feature>
<evidence type="ECO:0000256" key="8">
    <source>
        <dbReference type="SAM" id="MobiDB-lite"/>
    </source>
</evidence>
<keyword evidence="3" id="KW-0479">Metal-binding</keyword>
<evidence type="ECO:0000313" key="11">
    <source>
        <dbReference type="Proteomes" id="UP001454036"/>
    </source>
</evidence>
<feature type="domain" description="CCHC-type" evidence="9">
    <location>
        <begin position="268"/>
        <end position="284"/>
    </location>
</feature>
<dbReference type="SUPFAM" id="SSF57756">
    <property type="entry name" value="Retrovirus zinc finger-like domains"/>
    <property type="match status" value="1"/>
</dbReference>
<evidence type="ECO:0000256" key="4">
    <source>
        <dbReference type="ARBA" id="ARBA00022771"/>
    </source>
</evidence>
<sequence length="531" mass="59360">MESENSFKLPPSCGSPSENENDGVHDSGCAHLLGGSPHENPVVREDEVNGRTHESISEIEVVDEPPFDEDMDMTPPRLQFPVELSETVSVTEIVSLSSEGKAENGFSTANGSNRLGIGKEDILFESTREINAPVLSGTKRPRTTSSDQRPSVRVIYNSIARESRQKLEELLKQWSEWHARHCSSTNDSNEVLESGEEMYFPALDVGSGKGFTVPFWIDNQLRNPLSKEIIPLDGTSIPLYDRGFSLALRSDDGTINLESNLDVLNTSRCFNCGSYNHSLRECPKPRDNIAVNNARQQQKSRRSQNISSRNPTRYYQSSPHGKFDGLRPGVLDSETRKLLGLGELDPPPWLTRMREIGYPPGYLDLEDLNQPSGITIFADEEKIQRETEEGEILEVGYPEPPKKMSPETPRKTNVEFPGVNAPIPENADRRRWEAGSSSSNFSRSHSHRRYDLSADSFSRGHYYGSDDRHGDYQDDAPPGTDSRSSSYRYGSYGSSYPSYSPTSNYSGRRSLNNGRSLSSRSRRSPIEHVGQ</sequence>
<name>A0AAV3REY8_LITER</name>
<keyword evidence="5" id="KW-0862">Zinc</keyword>
<dbReference type="EMBL" id="BAABME010009268">
    <property type="protein sequence ID" value="GAA0174850.1"/>
    <property type="molecule type" value="Genomic_DNA"/>
</dbReference>
<dbReference type="GO" id="GO:0071013">
    <property type="term" value="C:catalytic step 2 spliceosome"/>
    <property type="evidence" value="ECO:0007669"/>
    <property type="project" value="TreeGrafter"/>
</dbReference>
<accession>A0AAV3REY8</accession>
<evidence type="ECO:0000256" key="3">
    <source>
        <dbReference type="ARBA" id="ARBA00022723"/>
    </source>
</evidence>
<keyword evidence="11" id="KW-1185">Reference proteome</keyword>
<organism evidence="10 11">
    <name type="scientific">Lithospermum erythrorhizon</name>
    <name type="common">Purple gromwell</name>
    <name type="synonym">Lithospermum officinale var. erythrorhizon</name>
    <dbReference type="NCBI Taxonomy" id="34254"/>
    <lineage>
        <taxon>Eukaryota</taxon>
        <taxon>Viridiplantae</taxon>
        <taxon>Streptophyta</taxon>
        <taxon>Embryophyta</taxon>
        <taxon>Tracheophyta</taxon>
        <taxon>Spermatophyta</taxon>
        <taxon>Magnoliopsida</taxon>
        <taxon>eudicotyledons</taxon>
        <taxon>Gunneridae</taxon>
        <taxon>Pentapetalae</taxon>
        <taxon>asterids</taxon>
        <taxon>lamiids</taxon>
        <taxon>Boraginales</taxon>
        <taxon>Boraginaceae</taxon>
        <taxon>Boraginoideae</taxon>
        <taxon>Lithospermeae</taxon>
        <taxon>Lithospermum</taxon>
    </lineage>
</organism>
<proteinExistence type="inferred from homology"/>
<feature type="compositionally biased region" description="Polar residues" evidence="8">
    <location>
        <begin position="293"/>
        <end position="319"/>
    </location>
</feature>
<dbReference type="AlphaFoldDB" id="A0AAV3REY8"/>
<feature type="compositionally biased region" description="Low complexity" evidence="8">
    <location>
        <begin position="482"/>
        <end position="519"/>
    </location>
</feature>
<dbReference type="InterPro" id="IPR052115">
    <property type="entry name" value="NEXT_complex_subunit_ZCCHC8"/>
</dbReference>
<dbReference type="SMART" id="SM00581">
    <property type="entry name" value="PSP"/>
    <property type="match status" value="1"/>
</dbReference>
<comment type="caution">
    <text evidence="10">The sequence shown here is derived from an EMBL/GenBank/DDBJ whole genome shotgun (WGS) entry which is preliminary data.</text>
</comment>
<protein>
    <submittedName>
        <fullName evidence="10">RNA metabolism protein</fullName>
    </submittedName>
</protein>
<evidence type="ECO:0000256" key="1">
    <source>
        <dbReference type="ARBA" id="ARBA00004642"/>
    </source>
</evidence>
<dbReference type="SMART" id="SM00343">
    <property type="entry name" value="ZnF_C2HC"/>
    <property type="match status" value="1"/>
</dbReference>
<dbReference type="InterPro" id="IPR001878">
    <property type="entry name" value="Znf_CCHC"/>
</dbReference>
<dbReference type="PANTHER" id="PTHR13316:SF0">
    <property type="entry name" value="ZINC FINGER CCHC DOMAIN-CONTAINING PROTEIN 8"/>
    <property type="match status" value="1"/>
</dbReference>
<keyword evidence="4 7" id="KW-0863">Zinc-finger</keyword>
<keyword evidence="6" id="KW-0539">Nucleus</keyword>
<gene>
    <name evidence="10" type="ORF">LIER_28152</name>
</gene>
<feature type="region of interest" description="Disordered" evidence="8">
    <location>
        <begin position="293"/>
        <end position="329"/>
    </location>
</feature>
<dbReference type="GO" id="GO:0008270">
    <property type="term" value="F:zinc ion binding"/>
    <property type="evidence" value="ECO:0007669"/>
    <property type="project" value="UniProtKB-KW"/>
</dbReference>
<evidence type="ECO:0000313" key="10">
    <source>
        <dbReference type="EMBL" id="GAA0174850.1"/>
    </source>
</evidence>
<evidence type="ECO:0000256" key="6">
    <source>
        <dbReference type="ARBA" id="ARBA00023242"/>
    </source>
</evidence>
<dbReference type="Proteomes" id="UP001454036">
    <property type="component" value="Unassembled WGS sequence"/>
</dbReference>
<evidence type="ECO:0000256" key="5">
    <source>
        <dbReference type="ARBA" id="ARBA00022833"/>
    </source>
</evidence>
<dbReference type="GO" id="GO:0003723">
    <property type="term" value="F:RNA binding"/>
    <property type="evidence" value="ECO:0007669"/>
    <property type="project" value="TreeGrafter"/>
</dbReference>
<comment type="subcellular location">
    <subcellularLocation>
        <location evidence="1">Nucleus</location>
        <location evidence="1">Nucleoplasm</location>
    </subcellularLocation>
</comment>
<evidence type="ECO:0000259" key="9">
    <source>
        <dbReference type="PROSITE" id="PS50158"/>
    </source>
</evidence>
<dbReference type="Pfam" id="PF04046">
    <property type="entry name" value="PSP"/>
    <property type="match status" value="1"/>
</dbReference>
<dbReference type="Pfam" id="PF00098">
    <property type="entry name" value="zf-CCHC"/>
    <property type="match status" value="1"/>
</dbReference>
<evidence type="ECO:0000256" key="2">
    <source>
        <dbReference type="ARBA" id="ARBA00007497"/>
    </source>
</evidence>
<dbReference type="InterPro" id="IPR036875">
    <property type="entry name" value="Znf_CCHC_sf"/>
</dbReference>
<feature type="region of interest" description="Disordered" evidence="8">
    <location>
        <begin position="1"/>
        <end position="43"/>
    </location>
</feature>
<dbReference type="InterPro" id="IPR006568">
    <property type="entry name" value="PSP_pro-rich"/>
</dbReference>